<dbReference type="InterPro" id="IPR001944">
    <property type="entry name" value="Glycoside_Hdrlase_35"/>
</dbReference>
<dbReference type="Pfam" id="PF21317">
    <property type="entry name" value="BetaGal_ABD_1"/>
    <property type="match status" value="1"/>
</dbReference>
<evidence type="ECO:0000259" key="8">
    <source>
        <dbReference type="Pfam" id="PF21317"/>
    </source>
</evidence>
<dbReference type="GO" id="GO:0004565">
    <property type="term" value="F:beta-galactosidase activity"/>
    <property type="evidence" value="ECO:0007669"/>
    <property type="project" value="UniProtKB-EC"/>
</dbReference>
<evidence type="ECO:0000256" key="1">
    <source>
        <dbReference type="ARBA" id="ARBA00009809"/>
    </source>
</evidence>
<comment type="similarity">
    <text evidence="1 6">Belongs to the glycosyl hydrolase 35 family.</text>
</comment>
<evidence type="ECO:0000313" key="11">
    <source>
        <dbReference type="Proteomes" id="UP000250416"/>
    </source>
</evidence>
<evidence type="ECO:0000259" key="7">
    <source>
        <dbReference type="Pfam" id="PF01301"/>
    </source>
</evidence>
<feature type="domain" description="Beta-galactosidase galactose-binding" evidence="9">
    <location>
        <begin position="555"/>
        <end position="612"/>
    </location>
</feature>
<dbReference type="PIRSF" id="PIRSF006336">
    <property type="entry name" value="B-gal"/>
    <property type="match status" value="1"/>
</dbReference>
<accession>A0AAE8NIB2</accession>
<reference evidence="10 11" key="1">
    <citation type="submission" date="2018-06" db="EMBL/GenBank/DDBJ databases">
        <authorList>
            <consortium name="Pathogen Informatics"/>
            <person name="Doyle S."/>
        </authorList>
    </citation>
    <scope>NUCLEOTIDE SEQUENCE [LARGE SCALE GENOMIC DNA]</scope>
    <source>
        <strain evidence="10 11">NCTC10661</strain>
    </source>
</reference>
<sequence length="635" mass="70287">MAAALMPLLGACSRDQAAAKFEPRQILAGPKPNDGKRHALTFGDDGITFLLDGAPFQIRSGEMHPARIPREYWRHRIQMAKAMGMNTIAVYVMWNFHETADGRFDFDTDERDVEAFIRLCQDEGMWVLLRPGPYICGEWDLGGIPARLLAHDDIQLRVGSHRDPRFMSAASAYIAALAPRVRPLMSASGGPILMLQIENEYASYGDDVAYLNEIRRVWVDGGIAGPFFTDDGVKQLQENRTALDGCVIGLSGPKAHDIAQIRDQFPGSTVMGGEVYPGFFTHWGDQKFQGTDADISRELADFMKYGLSFSIYVIHGGTSFGFTAGANLDHETAEYQPDITSYDYFAPIDEQGRATENFTRYRELIQAHLPDPLPAVPAAPSTLELAGDYALRPYLYASLWDNLPPAIATADAPRPMEAHGQQSGFVLYRHDDLGRAGGSLAARGVHDYATVFVDGAYVGAIARPKMPRYLADGLRVVRDGDDVTLPTGGKSLELLVEGMGRVNYGDDLIDRKGITATVRLGEHPLSGWETYALPMDAEYIAALRPRCTDPTRPGLFYKATLMLDATGDTFLDMRDWIKGVVWVNGYNLGRYWNVGPQFRLFCPAPWLRRGYNEVVIFDMHQTSPAPIALRSTLIG</sequence>
<protein>
    <recommendedName>
        <fullName evidence="5">Beta-galactosidase</fullName>
        <ecNumber evidence="5">3.2.1.23</ecNumber>
    </recommendedName>
</protein>
<feature type="active site" description="Nucleophile" evidence="4">
    <location>
        <position position="274"/>
    </location>
</feature>
<feature type="domain" description="Glycoside hydrolase 35 catalytic" evidence="7">
    <location>
        <begin position="48"/>
        <end position="367"/>
    </location>
</feature>
<dbReference type="PROSITE" id="PS01182">
    <property type="entry name" value="GLYCOSYL_HYDROL_F35"/>
    <property type="match status" value="1"/>
</dbReference>
<name>A0AAE8NIB2_BURCE</name>
<gene>
    <name evidence="10" type="primary">bga</name>
    <name evidence="10" type="ORF">NCTC10661_04728</name>
</gene>
<dbReference type="AlphaFoldDB" id="A0AAE8NIB2"/>
<dbReference type="GO" id="GO:0005975">
    <property type="term" value="P:carbohydrate metabolic process"/>
    <property type="evidence" value="ECO:0007669"/>
    <property type="project" value="InterPro"/>
</dbReference>
<dbReference type="InterPro" id="IPR008979">
    <property type="entry name" value="Galactose-bd-like_sf"/>
</dbReference>
<dbReference type="InterPro" id="IPR031330">
    <property type="entry name" value="Gly_Hdrlase_35_cat"/>
</dbReference>
<organism evidence="10 11">
    <name type="scientific">Burkholderia cepacia</name>
    <name type="common">Pseudomonas cepacia</name>
    <dbReference type="NCBI Taxonomy" id="292"/>
    <lineage>
        <taxon>Bacteria</taxon>
        <taxon>Pseudomonadati</taxon>
        <taxon>Pseudomonadota</taxon>
        <taxon>Betaproteobacteria</taxon>
        <taxon>Burkholderiales</taxon>
        <taxon>Burkholderiaceae</taxon>
        <taxon>Burkholderia</taxon>
        <taxon>Burkholderia cepacia complex</taxon>
    </lineage>
</organism>
<dbReference type="EMBL" id="UARD01000026">
    <property type="protein sequence ID" value="SPV21607.1"/>
    <property type="molecule type" value="Genomic_DNA"/>
</dbReference>
<keyword evidence="3 5" id="KW-0326">Glycosidase</keyword>
<dbReference type="SUPFAM" id="SSF49785">
    <property type="entry name" value="Galactose-binding domain-like"/>
    <property type="match status" value="1"/>
</dbReference>
<dbReference type="InterPro" id="IPR019801">
    <property type="entry name" value="Glyco_hydro_35_CS"/>
</dbReference>
<dbReference type="PRINTS" id="PR00742">
    <property type="entry name" value="GLHYDRLASE35"/>
</dbReference>
<evidence type="ECO:0000256" key="3">
    <source>
        <dbReference type="ARBA" id="ARBA00023295"/>
    </source>
</evidence>
<evidence type="ECO:0000256" key="2">
    <source>
        <dbReference type="ARBA" id="ARBA00022801"/>
    </source>
</evidence>
<evidence type="ECO:0000313" key="10">
    <source>
        <dbReference type="EMBL" id="SPV21607.1"/>
    </source>
</evidence>
<dbReference type="Pfam" id="PF21467">
    <property type="entry name" value="BetaGal_gal-bd"/>
    <property type="match status" value="1"/>
</dbReference>
<dbReference type="RefSeq" id="WP_226194048.1">
    <property type="nucleotide sequence ID" value="NZ_CADEUP010000008.1"/>
</dbReference>
<dbReference type="Pfam" id="PF01301">
    <property type="entry name" value="Glyco_hydro_35"/>
    <property type="match status" value="1"/>
</dbReference>
<dbReference type="Gene3D" id="3.20.20.80">
    <property type="entry name" value="Glycosidases"/>
    <property type="match status" value="1"/>
</dbReference>
<dbReference type="InterPro" id="IPR048913">
    <property type="entry name" value="BetaGal_gal-bd"/>
</dbReference>
<comment type="caution">
    <text evidence="10">The sequence shown here is derived from an EMBL/GenBank/DDBJ whole genome shotgun (WGS) entry which is preliminary data.</text>
</comment>
<proteinExistence type="inferred from homology"/>
<evidence type="ECO:0000256" key="4">
    <source>
        <dbReference type="PIRSR" id="PIRSR006336-1"/>
    </source>
</evidence>
<dbReference type="InterPro" id="IPR017853">
    <property type="entry name" value="GH"/>
</dbReference>
<dbReference type="InterPro" id="IPR048912">
    <property type="entry name" value="BetaGal1-like_ABD1"/>
</dbReference>
<dbReference type="InterPro" id="IPR026283">
    <property type="entry name" value="B-gal_1-like"/>
</dbReference>
<feature type="domain" description="Beta-galactosidase 1-like first all-beta" evidence="8">
    <location>
        <begin position="413"/>
        <end position="533"/>
    </location>
</feature>
<comment type="catalytic activity">
    <reaction evidence="5">
        <text>Hydrolysis of terminal non-reducing beta-D-galactose residues in beta-D-galactosides.</text>
        <dbReference type="EC" id="3.2.1.23"/>
    </reaction>
</comment>
<evidence type="ECO:0000259" key="9">
    <source>
        <dbReference type="Pfam" id="PF21467"/>
    </source>
</evidence>
<dbReference type="PANTHER" id="PTHR23421">
    <property type="entry name" value="BETA-GALACTOSIDASE RELATED"/>
    <property type="match status" value="1"/>
</dbReference>
<dbReference type="EC" id="3.2.1.23" evidence="5"/>
<dbReference type="Gene3D" id="2.60.120.260">
    <property type="entry name" value="Galactose-binding domain-like"/>
    <property type="match status" value="2"/>
</dbReference>
<evidence type="ECO:0000256" key="5">
    <source>
        <dbReference type="RuleBase" id="RU000675"/>
    </source>
</evidence>
<keyword evidence="2 5" id="KW-0378">Hydrolase</keyword>
<evidence type="ECO:0000256" key="6">
    <source>
        <dbReference type="RuleBase" id="RU003679"/>
    </source>
</evidence>
<feature type="active site" description="Proton donor" evidence="4">
    <location>
        <position position="200"/>
    </location>
</feature>
<dbReference type="Proteomes" id="UP000250416">
    <property type="component" value="Unassembled WGS sequence"/>
</dbReference>
<dbReference type="SUPFAM" id="SSF51445">
    <property type="entry name" value="(Trans)glycosidases"/>
    <property type="match status" value="1"/>
</dbReference>